<dbReference type="Gene3D" id="1.20.245.10">
    <property type="entry name" value="Lipoxygenase-1, Domain 5"/>
    <property type="match status" value="1"/>
</dbReference>
<protein>
    <recommendedName>
        <fullName evidence="14">Lipoxygenase</fullName>
        <ecNumber evidence="14">1.13.11.-</ecNumber>
    </recommendedName>
</protein>
<keyword evidence="10" id="KW-0443">Lipid metabolism</keyword>
<comment type="caution">
    <text evidence="18">The sequence shown here is derived from an EMBL/GenBank/DDBJ whole genome shotgun (WGS) entry which is preliminary data.</text>
</comment>
<dbReference type="SUPFAM" id="SSF48484">
    <property type="entry name" value="Lipoxigenase"/>
    <property type="match status" value="1"/>
</dbReference>
<dbReference type="Gene3D" id="3.10.450.60">
    <property type="match status" value="1"/>
</dbReference>
<dbReference type="InterPro" id="IPR020833">
    <property type="entry name" value="LipOase_Fe_BS"/>
</dbReference>
<comment type="cofactor">
    <cofactor evidence="1 13">
        <name>Fe cation</name>
        <dbReference type="ChEBI" id="CHEBI:24875"/>
    </cofactor>
</comment>
<dbReference type="EC" id="1.13.11.-" evidence="14"/>
<dbReference type="GO" id="GO:0034440">
    <property type="term" value="P:lipid oxidation"/>
    <property type="evidence" value="ECO:0007669"/>
    <property type="project" value="InterPro"/>
</dbReference>
<dbReference type="InterPro" id="IPR000907">
    <property type="entry name" value="LipOase"/>
</dbReference>
<evidence type="ECO:0000256" key="10">
    <source>
        <dbReference type="ARBA" id="ARBA00023098"/>
    </source>
</evidence>
<keyword evidence="19" id="KW-1185">Reference proteome</keyword>
<dbReference type="InterPro" id="IPR036226">
    <property type="entry name" value="LipOase_C_sf"/>
</dbReference>
<evidence type="ECO:0000256" key="6">
    <source>
        <dbReference type="ARBA" id="ARBA00022832"/>
    </source>
</evidence>
<comment type="caution">
    <text evidence="12">Lacks conserved residue(s) required for the propagation of feature annotation.</text>
</comment>
<evidence type="ECO:0000313" key="18">
    <source>
        <dbReference type="EMBL" id="GMI73966.1"/>
    </source>
</evidence>
<evidence type="ECO:0000256" key="7">
    <source>
        <dbReference type="ARBA" id="ARBA00022964"/>
    </source>
</evidence>
<dbReference type="GO" id="GO:0046872">
    <property type="term" value="F:metal ion binding"/>
    <property type="evidence" value="ECO:0007669"/>
    <property type="project" value="UniProtKB-UniRule"/>
</dbReference>
<evidence type="ECO:0000259" key="17">
    <source>
        <dbReference type="PROSITE" id="PS51393"/>
    </source>
</evidence>
<dbReference type="GO" id="GO:0016702">
    <property type="term" value="F:oxidoreductase activity, acting on single donors with incorporation of molecular oxygen, incorporation of two atoms of oxygen"/>
    <property type="evidence" value="ECO:0007669"/>
    <property type="project" value="InterPro"/>
</dbReference>
<dbReference type="PANTHER" id="PTHR11771">
    <property type="entry name" value="LIPOXYGENASE"/>
    <property type="match status" value="1"/>
</dbReference>
<feature type="domain" description="PLAT" evidence="16">
    <location>
        <begin position="44"/>
        <end position="160"/>
    </location>
</feature>
<dbReference type="Proteomes" id="UP001165190">
    <property type="component" value="Unassembled WGS sequence"/>
</dbReference>
<dbReference type="SUPFAM" id="SSF49723">
    <property type="entry name" value="Lipase/lipooxygenase domain (PLAT/LH2 domain)"/>
    <property type="match status" value="1"/>
</dbReference>
<feature type="region of interest" description="Disordered" evidence="15">
    <location>
        <begin position="637"/>
        <end position="705"/>
    </location>
</feature>
<dbReference type="PRINTS" id="PR00468">
    <property type="entry name" value="PLTLPOXGNASE"/>
</dbReference>
<feature type="region of interest" description="Disordered" evidence="15">
    <location>
        <begin position="938"/>
        <end position="958"/>
    </location>
</feature>
<name>A0A9W7HAK8_HIBTR</name>
<proteinExistence type="inferred from homology"/>
<comment type="function">
    <text evidence="14">Plant lipoxygenase may be involved in a number of diverse aspects of plant physiology including growth and development, pest resistance, and senescence or responses to wounding.</text>
</comment>
<evidence type="ECO:0000313" key="19">
    <source>
        <dbReference type="Proteomes" id="UP001165190"/>
    </source>
</evidence>
<dbReference type="SMART" id="SM00308">
    <property type="entry name" value="LH2"/>
    <property type="match status" value="1"/>
</dbReference>
<evidence type="ECO:0000256" key="12">
    <source>
        <dbReference type="PROSITE-ProRule" id="PRU00152"/>
    </source>
</evidence>
<dbReference type="PROSITE" id="PS51393">
    <property type="entry name" value="LIPOXYGENASE_3"/>
    <property type="match status" value="1"/>
</dbReference>
<dbReference type="PROSITE" id="PS50095">
    <property type="entry name" value="PLAT"/>
    <property type="match status" value="1"/>
</dbReference>
<comment type="similarity">
    <text evidence="2 13">Belongs to the lipoxygenase family.</text>
</comment>
<evidence type="ECO:0000256" key="5">
    <source>
        <dbReference type="ARBA" id="ARBA00022767"/>
    </source>
</evidence>
<evidence type="ECO:0000256" key="8">
    <source>
        <dbReference type="ARBA" id="ARBA00023002"/>
    </source>
</evidence>
<feature type="compositionally biased region" description="Basic and acidic residues" evidence="15">
    <location>
        <begin position="645"/>
        <end position="696"/>
    </location>
</feature>
<dbReference type="InterPro" id="IPR036392">
    <property type="entry name" value="PLAT/LH2_dom_sf"/>
</dbReference>
<keyword evidence="9 13" id="KW-0408">Iron</keyword>
<keyword evidence="7 13" id="KW-0223">Dioxygenase</keyword>
<dbReference type="GO" id="GO:0006633">
    <property type="term" value="P:fatty acid biosynthetic process"/>
    <property type="evidence" value="ECO:0007669"/>
    <property type="project" value="UniProtKB-KW"/>
</dbReference>
<dbReference type="InterPro" id="IPR001024">
    <property type="entry name" value="PLAT/LH2_dom"/>
</dbReference>
<evidence type="ECO:0000256" key="3">
    <source>
        <dbReference type="ARBA" id="ARBA00022516"/>
    </source>
</evidence>
<evidence type="ECO:0000256" key="14">
    <source>
        <dbReference type="RuleBase" id="RU003975"/>
    </source>
</evidence>
<accession>A0A9W7HAK8</accession>
<dbReference type="InterPro" id="IPR027433">
    <property type="entry name" value="Lipoxygenase_dom_3"/>
</dbReference>
<dbReference type="Pfam" id="PF00305">
    <property type="entry name" value="Lipoxygenase"/>
    <property type="match status" value="3"/>
</dbReference>
<evidence type="ECO:0000256" key="15">
    <source>
        <dbReference type="SAM" id="MobiDB-lite"/>
    </source>
</evidence>
<keyword evidence="11 14" id="KW-0275">Fatty acid biosynthesis</keyword>
<dbReference type="PROSITE" id="PS00711">
    <property type="entry name" value="LIPOXYGENASE_1"/>
    <property type="match status" value="1"/>
</dbReference>
<evidence type="ECO:0000256" key="11">
    <source>
        <dbReference type="ARBA" id="ARBA00023160"/>
    </source>
</evidence>
<feature type="compositionally biased region" description="Basic and acidic residues" evidence="15">
    <location>
        <begin position="940"/>
        <end position="949"/>
    </location>
</feature>
<dbReference type="Gene3D" id="4.10.372.10">
    <property type="entry name" value="Lipoxygenase-1, Domain 3"/>
    <property type="match status" value="1"/>
</dbReference>
<evidence type="ECO:0000259" key="16">
    <source>
        <dbReference type="PROSITE" id="PS50095"/>
    </source>
</evidence>
<dbReference type="InterPro" id="IPR001246">
    <property type="entry name" value="LipOase_plant"/>
</dbReference>
<organism evidence="18 19">
    <name type="scientific">Hibiscus trionum</name>
    <name type="common">Flower of an hour</name>
    <dbReference type="NCBI Taxonomy" id="183268"/>
    <lineage>
        <taxon>Eukaryota</taxon>
        <taxon>Viridiplantae</taxon>
        <taxon>Streptophyta</taxon>
        <taxon>Embryophyta</taxon>
        <taxon>Tracheophyta</taxon>
        <taxon>Spermatophyta</taxon>
        <taxon>Magnoliopsida</taxon>
        <taxon>eudicotyledons</taxon>
        <taxon>Gunneridae</taxon>
        <taxon>Pentapetalae</taxon>
        <taxon>rosids</taxon>
        <taxon>malvids</taxon>
        <taxon>Malvales</taxon>
        <taxon>Malvaceae</taxon>
        <taxon>Malvoideae</taxon>
        <taxon>Hibiscus</taxon>
    </lineage>
</organism>
<dbReference type="Gene3D" id="2.60.60.20">
    <property type="entry name" value="PLAT/LH2 domain"/>
    <property type="match status" value="1"/>
</dbReference>
<sequence>MVGNAGCCGLLQTCCHHHDPQNYIIEGDFEIDYSPWLSLCASGLSLAVRICSQDNVDPSTGKGMESENAYITRGETKAITGMDVAAKVIKLKLRFEVAREFGDPGALVVENKDKHKFFLKSASLRYTNRSDVPKDQRFRFYCGSWVYPITKTRIKRIFFSNQLYLPKCTPKGLEKLRQKELEKLRRGSKDERKTWDRIYEYDCYNDLGDPDNGRHHARPVLGGSTQFPYPRRLRTGRPPCREDHLAESRPVSCSQIYVPPDERLSPEKQEELKNNFVDALVRFLAQKSTREPLFNQECPDLVAKIAHFFVPKAAISIEDFKFIESIVDFLGKKPKPSPNQDPSDDDPFGIEDLFADKEVKGLEESIKQKLQKLVPDEIFKDVATAAAKRRPVSSQPPSIITEDKNEWYYNREFGRQMLAGTNPVRIRRITDDDLKLVRGELGKLIEEARNENKVLFILEHHDYLKPFLRTINGKGVCAYATRTILELNSMRGRIYPIAIELSLPDDFNGERHSRVFSWYDLDDDDYYLWQVARIHVASNDAAYHQLISHWLHTHAVVEPFIIATRRQLSVMHPIHRLLHPHFKDTLHVNALGRAIFLNAGGILETTLFTGEFSMRLSSLLYKQWRFDDQALPADLLKRGMATPKPKKDESKSTEPKEIQEMPAKTDDVVESVERDKNPTNKDKDAVEPDKMPETDKPPPQQQQPTFDAGVDLVIEDYPYAKDGLEIWVAIETWVKGYSKVFYKEDSDVIKDTEIQAWWSEIRSVGHGDQRQGWYDINTVENLVKALTTLIWITSGLHAAVNFGQYGYYGWPPNRPMLLRKFVPVENTPEMEELKADPDKFVARMLPEKFQMAFVTAVMDVLSRHTSDEVYLGQPSPEKEWETGEIGKMFADFREKLKQIEGNIRERNKKYELFNRRGFVKIPYMLLYPYASKTIAASSKGEPEKMDINERGIPNSISI</sequence>
<keyword evidence="3 14" id="KW-0444">Lipid biosynthesis</keyword>
<dbReference type="AlphaFoldDB" id="A0A9W7HAK8"/>
<dbReference type="InterPro" id="IPR013819">
    <property type="entry name" value="LipOase_C"/>
</dbReference>
<keyword evidence="8 13" id="KW-0560">Oxidoreductase</keyword>
<dbReference type="OrthoDB" id="407298at2759"/>
<evidence type="ECO:0000256" key="4">
    <source>
        <dbReference type="ARBA" id="ARBA00022723"/>
    </source>
</evidence>
<keyword evidence="5 14" id="KW-0925">Oxylipin biosynthesis</keyword>
<gene>
    <name evidence="18" type="ORF">HRI_001065900</name>
</gene>
<feature type="domain" description="Lipoxygenase" evidence="17">
    <location>
        <begin position="163"/>
        <end position="958"/>
    </location>
</feature>
<dbReference type="EMBL" id="BSYR01000010">
    <property type="protein sequence ID" value="GMI73966.1"/>
    <property type="molecule type" value="Genomic_DNA"/>
</dbReference>
<dbReference type="InterPro" id="IPR020834">
    <property type="entry name" value="LipOase_CS"/>
</dbReference>
<dbReference type="PRINTS" id="PR00087">
    <property type="entry name" value="LIPOXYGENASE"/>
</dbReference>
<comment type="pathway">
    <text evidence="14">Lipid metabolism; oxylipin biosynthesis.</text>
</comment>
<evidence type="ECO:0000256" key="13">
    <source>
        <dbReference type="RuleBase" id="RU003974"/>
    </source>
</evidence>
<keyword evidence="6" id="KW-0276">Fatty acid metabolism</keyword>
<evidence type="ECO:0000256" key="9">
    <source>
        <dbReference type="ARBA" id="ARBA00023004"/>
    </source>
</evidence>
<reference evidence="18" key="1">
    <citation type="submission" date="2023-05" db="EMBL/GenBank/DDBJ databases">
        <title>Genome and transcriptome analyses reveal genes involved in the formation of fine ridges on petal epidermal cells in Hibiscus trionum.</title>
        <authorList>
            <person name="Koshimizu S."/>
            <person name="Masuda S."/>
            <person name="Ishii T."/>
            <person name="Shirasu K."/>
            <person name="Hoshino A."/>
            <person name="Arita M."/>
        </authorList>
    </citation>
    <scope>NUCLEOTIDE SEQUENCE</scope>
    <source>
        <strain evidence="18">Hamamatsu line</strain>
    </source>
</reference>
<dbReference type="Gene3D" id="4.10.375.10">
    <property type="entry name" value="Lipoxygenase-1, Domain 2"/>
    <property type="match status" value="1"/>
</dbReference>
<evidence type="ECO:0000256" key="2">
    <source>
        <dbReference type="ARBA" id="ARBA00009419"/>
    </source>
</evidence>
<dbReference type="PROSITE" id="PS00081">
    <property type="entry name" value="LIPOXYGENASE_2"/>
    <property type="match status" value="1"/>
</dbReference>
<dbReference type="GO" id="GO:0031408">
    <property type="term" value="P:oxylipin biosynthetic process"/>
    <property type="evidence" value="ECO:0007669"/>
    <property type="project" value="UniProtKB-UniRule"/>
</dbReference>
<evidence type="ECO:0000256" key="1">
    <source>
        <dbReference type="ARBA" id="ARBA00001962"/>
    </source>
</evidence>
<keyword evidence="4 13" id="KW-0479">Metal-binding</keyword>